<dbReference type="AlphaFoldDB" id="A0A5N7JSX1"/>
<dbReference type="GO" id="GO:0004519">
    <property type="term" value="F:endonuclease activity"/>
    <property type="evidence" value="ECO:0007669"/>
    <property type="project" value="UniProtKB-KW"/>
</dbReference>
<protein>
    <submittedName>
        <fullName evidence="3">HNH endonuclease</fullName>
    </submittedName>
</protein>
<dbReference type="PANTHER" id="PTHR33877">
    <property type="entry name" value="SLL1193 PROTEIN"/>
    <property type="match status" value="1"/>
</dbReference>
<dbReference type="GO" id="GO:0003676">
    <property type="term" value="F:nucleic acid binding"/>
    <property type="evidence" value="ECO:0007669"/>
    <property type="project" value="InterPro"/>
</dbReference>
<dbReference type="SMART" id="SM00507">
    <property type="entry name" value="HNHc"/>
    <property type="match status" value="1"/>
</dbReference>
<dbReference type="Pfam" id="PF01844">
    <property type="entry name" value="HNH"/>
    <property type="match status" value="1"/>
</dbReference>
<gene>
    <name evidence="3" type="ORF">F0170_11170</name>
</gene>
<dbReference type="PANTHER" id="PTHR33877:SF2">
    <property type="entry name" value="OS07G0170200 PROTEIN"/>
    <property type="match status" value="1"/>
</dbReference>
<dbReference type="InterPro" id="IPR052892">
    <property type="entry name" value="NA-targeting_endonuclease"/>
</dbReference>
<keyword evidence="3" id="KW-0255">Endonuclease</keyword>
<feature type="compositionally biased region" description="Polar residues" evidence="1">
    <location>
        <begin position="19"/>
        <end position="29"/>
    </location>
</feature>
<dbReference type="EMBL" id="VUBA01000059">
    <property type="protein sequence ID" value="MPQ84498.1"/>
    <property type="molecule type" value="Genomic_DNA"/>
</dbReference>
<dbReference type="Proteomes" id="UP000325438">
    <property type="component" value="Unassembled WGS sequence"/>
</dbReference>
<feature type="region of interest" description="Disordered" evidence="1">
    <location>
        <begin position="1"/>
        <end position="39"/>
    </location>
</feature>
<keyword evidence="3" id="KW-0378">Hydrolase</keyword>
<reference evidence="3 4" key="1">
    <citation type="submission" date="2019-09" db="EMBL/GenBank/DDBJ databases">
        <title>The draft genomes of Allium pathogen Pseudomonas sp.</title>
        <authorList>
            <person name="Fujikawa T."/>
            <person name="Sawada H."/>
        </authorList>
    </citation>
    <scope>NUCLEOTIDE SEQUENCE [LARGE SCALE GENOMIC DNA]</scope>
    <source>
        <strain evidence="3 4">MAFF 730085</strain>
    </source>
</reference>
<sequence length="105" mass="11420">MAKIASLKSRLTPVDSRKTQALTDGSSGDTWGAGRGGRPWRRKRESILIRDNYTCRVCGLTTKDLEVDHIINVAQGGTDDDGNLQAICIPCHKAKTARESSAHRG</sequence>
<dbReference type="GO" id="GO:0008270">
    <property type="term" value="F:zinc ion binding"/>
    <property type="evidence" value="ECO:0007669"/>
    <property type="project" value="InterPro"/>
</dbReference>
<dbReference type="CDD" id="cd00085">
    <property type="entry name" value="HNHc"/>
    <property type="match status" value="1"/>
</dbReference>
<evidence type="ECO:0000259" key="2">
    <source>
        <dbReference type="SMART" id="SM00507"/>
    </source>
</evidence>
<organism evidence="3 4">
    <name type="scientific">Pseudomonas kitaguniensis</name>
    <dbReference type="NCBI Taxonomy" id="2607908"/>
    <lineage>
        <taxon>Bacteria</taxon>
        <taxon>Pseudomonadati</taxon>
        <taxon>Pseudomonadota</taxon>
        <taxon>Gammaproteobacteria</taxon>
        <taxon>Pseudomonadales</taxon>
        <taxon>Pseudomonadaceae</taxon>
        <taxon>Pseudomonas</taxon>
    </lineage>
</organism>
<comment type="caution">
    <text evidence="3">The sequence shown here is derived from an EMBL/GenBank/DDBJ whole genome shotgun (WGS) entry which is preliminary data.</text>
</comment>
<dbReference type="InterPro" id="IPR003615">
    <property type="entry name" value="HNH_nuc"/>
</dbReference>
<keyword evidence="3" id="KW-0540">Nuclease</keyword>
<proteinExistence type="predicted"/>
<dbReference type="Gene3D" id="1.10.30.50">
    <property type="match status" value="1"/>
</dbReference>
<evidence type="ECO:0000313" key="4">
    <source>
        <dbReference type="Proteomes" id="UP000325438"/>
    </source>
</evidence>
<evidence type="ECO:0000256" key="1">
    <source>
        <dbReference type="SAM" id="MobiDB-lite"/>
    </source>
</evidence>
<evidence type="ECO:0000313" key="3">
    <source>
        <dbReference type="EMBL" id="MPQ84498.1"/>
    </source>
</evidence>
<name>A0A5N7JSX1_9PSED</name>
<feature type="domain" description="HNH nuclease" evidence="2">
    <location>
        <begin position="42"/>
        <end position="93"/>
    </location>
</feature>
<accession>A0A5N7JSX1</accession>
<dbReference type="InterPro" id="IPR002711">
    <property type="entry name" value="HNH"/>
</dbReference>